<sequence>MSKEQTLGLHRFPVLVQPAKTLKLPVQAMNITTRGERYQWMQPVQLDNLLLENPQMFHALRRKLKRHGSNKSKEYNWVVDRPIIKRRTSSSCSMKFPLEDREKDQQHTLSQRRIEIRNLLV</sequence>
<dbReference type="AlphaFoldDB" id="A0A2P6NHS1"/>
<dbReference type="Proteomes" id="UP000241769">
    <property type="component" value="Unassembled WGS sequence"/>
</dbReference>
<evidence type="ECO:0000313" key="1">
    <source>
        <dbReference type="EMBL" id="PRP83516.1"/>
    </source>
</evidence>
<keyword evidence="2" id="KW-1185">Reference proteome</keyword>
<organism evidence="1 2">
    <name type="scientific">Planoprotostelium fungivorum</name>
    <dbReference type="NCBI Taxonomy" id="1890364"/>
    <lineage>
        <taxon>Eukaryota</taxon>
        <taxon>Amoebozoa</taxon>
        <taxon>Evosea</taxon>
        <taxon>Variosea</taxon>
        <taxon>Cavosteliida</taxon>
        <taxon>Cavosteliaceae</taxon>
        <taxon>Planoprotostelium</taxon>
    </lineage>
</organism>
<accession>A0A2P6NHS1</accession>
<dbReference type="InParanoid" id="A0A2P6NHS1"/>
<gene>
    <name evidence="1" type="ORF">PROFUN_04390</name>
</gene>
<name>A0A2P6NHS1_9EUKA</name>
<dbReference type="EMBL" id="MDYQ01000081">
    <property type="protein sequence ID" value="PRP83516.1"/>
    <property type="molecule type" value="Genomic_DNA"/>
</dbReference>
<reference evidence="1 2" key="1">
    <citation type="journal article" date="2018" name="Genome Biol. Evol.">
        <title>Multiple Roots of Fruiting Body Formation in Amoebozoa.</title>
        <authorList>
            <person name="Hillmann F."/>
            <person name="Forbes G."/>
            <person name="Novohradska S."/>
            <person name="Ferling I."/>
            <person name="Riege K."/>
            <person name="Groth M."/>
            <person name="Westermann M."/>
            <person name="Marz M."/>
            <person name="Spaller T."/>
            <person name="Winckler T."/>
            <person name="Schaap P."/>
            <person name="Glockner G."/>
        </authorList>
    </citation>
    <scope>NUCLEOTIDE SEQUENCE [LARGE SCALE GENOMIC DNA]</scope>
    <source>
        <strain evidence="1 2">Jena</strain>
    </source>
</reference>
<protein>
    <submittedName>
        <fullName evidence="1">Uncharacterized protein</fullName>
    </submittedName>
</protein>
<evidence type="ECO:0000313" key="2">
    <source>
        <dbReference type="Proteomes" id="UP000241769"/>
    </source>
</evidence>
<proteinExistence type="predicted"/>
<comment type="caution">
    <text evidence="1">The sequence shown here is derived from an EMBL/GenBank/DDBJ whole genome shotgun (WGS) entry which is preliminary data.</text>
</comment>